<proteinExistence type="predicted"/>
<dbReference type="OrthoDB" id="9801077at2"/>
<dbReference type="PROSITE" id="PS51257">
    <property type="entry name" value="PROKAR_LIPOPROTEIN"/>
    <property type="match status" value="1"/>
</dbReference>
<dbReference type="RefSeq" id="WP_115479356.1">
    <property type="nucleotide sequence ID" value="NZ_QRBF01000007.1"/>
</dbReference>
<evidence type="ECO:0000256" key="1">
    <source>
        <dbReference type="SAM" id="Phobius"/>
    </source>
</evidence>
<dbReference type="AlphaFoldDB" id="A0A370WZK5"/>
<dbReference type="EMBL" id="QRBF01000007">
    <property type="protein sequence ID" value="RDS81451.1"/>
    <property type="molecule type" value="Genomic_DNA"/>
</dbReference>
<dbReference type="SUPFAM" id="SSF49785">
    <property type="entry name" value="Galactose-binding domain-like"/>
    <property type="match status" value="1"/>
</dbReference>
<evidence type="ECO:0000313" key="4">
    <source>
        <dbReference type="Proteomes" id="UP000255334"/>
    </source>
</evidence>
<feature type="signal peptide" evidence="2">
    <location>
        <begin position="1"/>
        <end position="22"/>
    </location>
</feature>
<dbReference type="Gene3D" id="2.60.120.260">
    <property type="entry name" value="Galactose-binding domain-like"/>
    <property type="match status" value="1"/>
</dbReference>
<feature type="transmembrane region" description="Helical" evidence="1">
    <location>
        <begin position="250"/>
        <end position="272"/>
    </location>
</feature>
<keyword evidence="1" id="KW-1133">Transmembrane helix</keyword>
<gene>
    <name evidence="3" type="ORF">DWU99_17440</name>
</gene>
<feature type="transmembrane region" description="Helical" evidence="1">
    <location>
        <begin position="376"/>
        <end position="398"/>
    </location>
</feature>
<organism evidence="3 4">
    <name type="scientific">Dyella psychrodurans</name>
    <dbReference type="NCBI Taxonomy" id="1927960"/>
    <lineage>
        <taxon>Bacteria</taxon>
        <taxon>Pseudomonadati</taxon>
        <taxon>Pseudomonadota</taxon>
        <taxon>Gammaproteobacteria</taxon>
        <taxon>Lysobacterales</taxon>
        <taxon>Rhodanobacteraceae</taxon>
        <taxon>Dyella</taxon>
    </lineage>
</organism>
<dbReference type="GO" id="GO:0016787">
    <property type="term" value="F:hydrolase activity"/>
    <property type="evidence" value="ECO:0007669"/>
    <property type="project" value="UniProtKB-KW"/>
</dbReference>
<feature type="chain" id="PRO_5016729535" evidence="2">
    <location>
        <begin position="23"/>
        <end position="445"/>
    </location>
</feature>
<protein>
    <submittedName>
        <fullName evidence="3">Glycoside hydrolase</fullName>
    </submittedName>
</protein>
<keyword evidence="3" id="KW-0378">Hydrolase</keyword>
<feature type="transmembrane region" description="Helical" evidence="1">
    <location>
        <begin position="278"/>
        <end position="300"/>
    </location>
</feature>
<evidence type="ECO:0000313" key="3">
    <source>
        <dbReference type="EMBL" id="RDS81451.1"/>
    </source>
</evidence>
<feature type="transmembrane region" description="Helical" evidence="1">
    <location>
        <begin position="418"/>
        <end position="437"/>
    </location>
</feature>
<keyword evidence="4" id="KW-1185">Reference proteome</keyword>
<name>A0A370WZK5_9GAMM</name>
<keyword evidence="1" id="KW-0812">Transmembrane</keyword>
<accession>A0A370WZK5</accession>
<comment type="caution">
    <text evidence="3">The sequence shown here is derived from an EMBL/GenBank/DDBJ whole genome shotgun (WGS) entry which is preliminary data.</text>
</comment>
<keyword evidence="1" id="KW-0472">Membrane</keyword>
<evidence type="ECO:0000256" key="2">
    <source>
        <dbReference type="SAM" id="SignalP"/>
    </source>
</evidence>
<dbReference type="InterPro" id="IPR008979">
    <property type="entry name" value="Galactose-bd-like_sf"/>
</dbReference>
<reference evidence="3 4" key="1">
    <citation type="submission" date="2018-07" db="EMBL/GenBank/DDBJ databases">
        <title>Dyella monticola sp. nov. and Dyella psychrodurans sp. nov. isolated from monsoon evergreen broad-leaved forest soil of Dinghu Mountain, China.</title>
        <authorList>
            <person name="Gao Z."/>
            <person name="Qiu L."/>
        </authorList>
    </citation>
    <scope>NUCLEOTIDE SEQUENCE [LARGE SCALE GENOMIC DNA]</scope>
    <source>
        <strain evidence="3 4">4MSK11</strain>
    </source>
</reference>
<dbReference type="Proteomes" id="UP000255334">
    <property type="component" value="Unassembled WGS sequence"/>
</dbReference>
<feature type="transmembrane region" description="Helical" evidence="1">
    <location>
        <begin position="346"/>
        <end position="364"/>
    </location>
</feature>
<feature type="transmembrane region" description="Helical" evidence="1">
    <location>
        <begin position="312"/>
        <end position="334"/>
    </location>
</feature>
<keyword evidence="2" id="KW-0732">Signal</keyword>
<sequence>MRYAVWLASLIMLGAYATSACSASVEPVQTVSISLGHSVVALNGPWRFKTGDDLRWASPDIDDSQWETVDLTPAPGAHDADVGLPGYVPGWSMRGHSGYIGYAWYRTRVTVDGDKDARLALAGPTDVDTTYQLYADGKLLGGPGVFSGKTPTVYSVQPTVFPLPVAPVNGTHTYLIALRVWMDPSDAGDENGGIHIAPSIGDADGIDLLNQVQWLQTFKGYVVDAMEPLAFVLLAIIAAALMVRRSSDSYRWLVAALLLTAWLRANQVLFFWTHVESLHAYDVITAVLLVPLALATWTLAWRDWFGVDKRPWLRHVLVALTIIYMLLSLIGRPWFASEATRGLKDVANALVDYVRLIDAALYLWTIGRGLIGRFRLSACLAAFAAVLVGVGLFAAELSKLGVQGIWFPYGTGVSRTQFAYAGFIAVLFALLLMRFAAYARVRLCR</sequence>
<feature type="transmembrane region" description="Helical" evidence="1">
    <location>
        <begin position="225"/>
        <end position="243"/>
    </location>
</feature>